<dbReference type="eggNOG" id="KOG2055">
    <property type="taxonomic scope" value="Eukaryota"/>
</dbReference>
<dbReference type="SUPFAM" id="SSF50978">
    <property type="entry name" value="WD40 repeat-like"/>
    <property type="match status" value="1"/>
</dbReference>
<dbReference type="GO" id="GO:0034388">
    <property type="term" value="C:Pwp2p-containing subcomplex of 90S preribosome"/>
    <property type="evidence" value="ECO:0007669"/>
    <property type="project" value="TreeGrafter"/>
</dbReference>
<dbReference type="PANTHER" id="PTHR18359:SF0">
    <property type="entry name" value="U3 SMALL NUCLEOLAR RNA-ASSOCIATED PROTEIN 18 HOMOLOG"/>
    <property type="match status" value="1"/>
</dbReference>
<dbReference type="VEuPathDB" id="FungiDB:TAPDE_003634"/>
<dbReference type="InterPro" id="IPR001680">
    <property type="entry name" value="WD40_rpt"/>
</dbReference>
<evidence type="ECO:0000256" key="5">
    <source>
        <dbReference type="ARBA" id="ARBA00023242"/>
    </source>
</evidence>
<keyword evidence="3" id="KW-0853">WD repeat</keyword>
<evidence type="ECO:0000313" key="8">
    <source>
        <dbReference type="EMBL" id="CCG83409.1"/>
    </source>
</evidence>
<dbReference type="OrthoDB" id="1935146at2759"/>
<dbReference type="InterPro" id="IPR036322">
    <property type="entry name" value="WD40_repeat_dom_sf"/>
</dbReference>
<evidence type="ECO:0000256" key="4">
    <source>
        <dbReference type="ARBA" id="ARBA00022737"/>
    </source>
</evidence>
<evidence type="ECO:0000313" key="9">
    <source>
        <dbReference type="Proteomes" id="UP000013776"/>
    </source>
</evidence>
<reference evidence="8 9" key="1">
    <citation type="journal article" date="2013" name="MBio">
        <title>Genome sequencing of the plant pathogen Taphrina deformans, the causal agent of peach leaf curl.</title>
        <authorList>
            <person name="Cisse O.H."/>
            <person name="Almeida J.M.G.C.F."/>
            <person name="Fonseca A."/>
            <person name="Kumar A.A."/>
            <person name="Salojaervi J."/>
            <person name="Overmyer K."/>
            <person name="Hauser P.M."/>
            <person name="Pagni M."/>
        </authorList>
    </citation>
    <scope>NUCLEOTIDE SEQUENCE [LARGE SCALE GENOMIC DNA]</scope>
    <source>
        <strain evidence="9">PYCC 5710 / ATCC 11124 / CBS 356.35 / IMI 108563 / JCM 9778 / NBRC 8474</strain>
    </source>
</reference>
<feature type="compositionally biased region" description="Acidic residues" evidence="7">
    <location>
        <begin position="35"/>
        <end position="45"/>
    </location>
</feature>
<keyword evidence="2" id="KW-0698">rRNA processing</keyword>
<evidence type="ECO:0000256" key="3">
    <source>
        <dbReference type="ARBA" id="ARBA00022574"/>
    </source>
</evidence>
<dbReference type="SMART" id="SM00320">
    <property type="entry name" value="WD40"/>
    <property type="match status" value="5"/>
</dbReference>
<protein>
    <submittedName>
        <fullName evidence="8">Probable U3 small nucleolar RNA-associated protein 18</fullName>
    </submittedName>
</protein>
<evidence type="ECO:0000256" key="2">
    <source>
        <dbReference type="ARBA" id="ARBA00022552"/>
    </source>
</evidence>
<dbReference type="Proteomes" id="UP000013776">
    <property type="component" value="Unassembled WGS sequence"/>
</dbReference>
<dbReference type="Gene3D" id="2.130.10.10">
    <property type="entry name" value="YVTN repeat-like/Quinoprotein amine dehydrogenase"/>
    <property type="match status" value="1"/>
</dbReference>
<evidence type="ECO:0000256" key="6">
    <source>
        <dbReference type="ARBA" id="ARBA00025767"/>
    </source>
</evidence>
<dbReference type="AlphaFoldDB" id="R4XFY6"/>
<dbReference type="EMBL" id="CAHR02000144">
    <property type="protein sequence ID" value="CCG83409.1"/>
    <property type="molecule type" value="Genomic_DNA"/>
</dbReference>
<dbReference type="PANTHER" id="PTHR18359">
    <property type="entry name" value="WD-REPEAT PROTEIN-RELATED"/>
    <property type="match status" value="1"/>
</dbReference>
<organism evidence="8 9">
    <name type="scientific">Taphrina deformans (strain PYCC 5710 / ATCC 11124 / CBS 356.35 / IMI 108563 / JCM 9778 / NBRC 8474)</name>
    <name type="common">Peach leaf curl fungus</name>
    <name type="synonym">Lalaria deformans</name>
    <dbReference type="NCBI Taxonomy" id="1097556"/>
    <lineage>
        <taxon>Eukaryota</taxon>
        <taxon>Fungi</taxon>
        <taxon>Dikarya</taxon>
        <taxon>Ascomycota</taxon>
        <taxon>Taphrinomycotina</taxon>
        <taxon>Taphrinomycetes</taxon>
        <taxon>Taphrinales</taxon>
        <taxon>Taphrinaceae</taxon>
        <taxon>Taphrina</taxon>
    </lineage>
</organism>
<comment type="caution">
    <text evidence="8">The sequence shown here is derived from an EMBL/GenBank/DDBJ whole genome shotgun (WGS) entry which is preliminary data.</text>
</comment>
<evidence type="ECO:0000256" key="1">
    <source>
        <dbReference type="ARBA" id="ARBA00004604"/>
    </source>
</evidence>
<accession>R4XFY6</accession>
<proteinExistence type="inferred from homology"/>
<keyword evidence="9" id="KW-1185">Reference proteome</keyword>
<dbReference type="InterPro" id="IPR045161">
    <property type="entry name" value="Utp18"/>
</dbReference>
<dbReference type="GO" id="GO:0006364">
    <property type="term" value="P:rRNA processing"/>
    <property type="evidence" value="ECO:0007669"/>
    <property type="project" value="UniProtKB-KW"/>
</dbReference>
<dbReference type="GO" id="GO:0032040">
    <property type="term" value="C:small-subunit processome"/>
    <property type="evidence" value="ECO:0007669"/>
    <property type="project" value="TreeGrafter"/>
</dbReference>
<dbReference type="InterPro" id="IPR015943">
    <property type="entry name" value="WD40/YVTN_repeat-like_dom_sf"/>
</dbReference>
<dbReference type="Pfam" id="PF00400">
    <property type="entry name" value="WD40"/>
    <property type="match status" value="1"/>
</dbReference>
<dbReference type="STRING" id="1097556.R4XFY6"/>
<comment type="subcellular location">
    <subcellularLocation>
        <location evidence="1">Nucleus</location>
        <location evidence="1">Nucleolus</location>
    </subcellularLocation>
</comment>
<keyword evidence="4" id="KW-0677">Repeat</keyword>
<gene>
    <name evidence="8" type="ORF">TAPDE_003634</name>
</gene>
<evidence type="ECO:0000256" key="7">
    <source>
        <dbReference type="SAM" id="MobiDB-lite"/>
    </source>
</evidence>
<name>R4XFY6_TAPDE</name>
<sequence>MVKPSVELGAKTAVEKRLELAVFGDDNFNDRFDESDPGSEVEESEYTPALDGENDYEAMQDDQLFMVDDGTLPMEGVEAPTPTKDDDAANACELAELRPAVWHDSDDEKLQISLASAPRLRKLRRTEAEDAVNGTEYVRRLRTQFERVYPIPDWALPPKKRRRARSIDSDASSSDLELNSDAEGIAMSADPLKALLRSSQSYAKTRKTSVRAPAKLDIKRLRDANHQAPSASAIQTLSFHPSYPLMMTGGYDRTLRVYHIDGKLNTPASSLYLKKVPIESAEFHPDGRRVFIGGKRKYFHIWDLETGAVEKVSRTYGHEGMQSSMVKLSLSKSGEYLALVGSSGWVNLLSATTGQWLDAFKITRGVSDLVWHADGNLTVANIGAELWEYSVAHRRVVRTWTDDGGMSTTKIAVGGQGDRWFAVGSKSGIVNVYDRTQDASAQPKAYRTLKHITVAVHCLAFSGDGQILAMAGRAKKDVLKMVHLPTATVYQNWPTQNTPLGKIGSLAFSPGAEMFAVGNEVGRVTLWSI</sequence>
<comment type="similarity">
    <text evidence="6">Belongs to the WD repeat UTP18 family.</text>
</comment>
<feature type="region of interest" description="Disordered" evidence="7">
    <location>
        <begin position="27"/>
        <end position="52"/>
    </location>
</feature>
<keyword evidence="5" id="KW-0539">Nucleus</keyword>